<dbReference type="NCBIfam" id="TIGR00996">
    <property type="entry name" value="Mtu_fam_mce"/>
    <property type="match status" value="1"/>
</dbReference>
<proteinExistence type="predicted"/>
<keyword evidence="4" id="KW-1185">Reference proteome</keyword>
<dbReference type="InterPro" id="IPR052336">
    <property type="entry name" value="MlaD_Phospholipid_Transporter"/>
</dbReference>
<comment type="caution">
    <text evidence="3">The sequence shown here is derived from an EMBL/GenBank/DDBJ whole genome shotgun (WGS) entry which is preliminary data.</text>
</comment>
<dbReference type="InterPro" id="IPR003399">
    <property type="entry name" value="Mce/MlaD"/>
</dbReference>
<protein>
    <submittedName>
        <fullName evidence="3">MCE family protein</fullName>
    </submittedName>
</protein>
<dbReference type="Proteomes" id="UP001501218">
    <property type="component" value="Unassembled WGS sequence"/>
</dbReference>
<name>A0ABP5T121_9PSEU</name>
<evidence type="ECO:0000259" key="1">
    <source>
        <dbReference type="Pfam" id="PF02470"/>
    </source>
</evidence>
<feature type="domain" description="Mammalian cell entry C-terminal" evidence="2">
    <location>
        <begin position="111"/>
        <end position="288"/>
    </location>
</feature>
<dbReference type="InterPro" id="IPR024516">
    <property type="entry name" value="Mce_C"/>
</dbReference>
<evidence type="ECO:0000313" key="3">
    <source>
        <dbReference type="EMBL" id="GAA2343222.1"/>
    </source>
</evidence>
<feature type="domain" description="Mce/MlaD" evidence="1">
    <location>
        <begin position="30"/>
        <end position="104"/>
    </location>
</feature>
<dbReference type="Pfam" id="PF11887">
    <property type="entry name" value="Mce4_CUP1"/>
    <property type="match status" value="1"/>
</dbReference>
<dbReference type="RefSeq" id="WP_344129072.1">
    <property type="nucleotide sequence ID" value="NZ_BAAARA010000004.1"/>
</dbReference>
<organism evidence="3 4">
    <name type="scientific">Saccharopolyspora halophila</name>
    <dbReference type="NCBI Taxonomy" id="405551"/>
    <lineage>
        <taxon>Bacteria</taxon>
        <taxon>Bacillati</taxon>
        <taxon>Actinomycetota</taxon>
        <taxon>Actinomycetes</taxon>
        <taxon>Pseudonocardiales</taxon>
        <taxon>Pseudonocardiaceae</taxon>
        <taxon>Saccharopolyspora</taxon>
    </lineage>
</organism>
<dbReference type="InterPro" id="IPR005693">
    <property type="entry name" value="Mce"/>
</dbReference>
<dbReference type="EMBL" id="BAAARA010000004">
    <property type="protein sequence ID" value="GAA2343222.1"/>
    <property type="molecule type" value="Genomic_DNA"/>
</dbReference>
<dbReference type="PANTHER" id="PTHR33371:SF4">
    <property type="entry name" value="INTERMEMBRANE PHOSPHOLIPID TRANSPORT SYSTEM BINDING PROTEIN MLAD"/>
    <property type="match status" value="1"/>
</dbReference>
<evidence type="ECO:0000313" key="4">
    <source>
        <dbReference type="Proteomes" id="UP001501218"/>
    </source>
</evidence>
<dbReference type="Pfam" id="PF02470">
    <property type="entry name" value="MlaD"/>
    <property type="match status" value="1"/>
</dbReference>
<accession>A0ABP5T121</accession>
<gene>
    <name evidence="3" type="ORF">GCM10009854_19980</name>
</gene>
<sequence>MSRRYRFLALLTALVLVTAGGMWWMFSASGTRVTAYFDRAVGLYAGSSVRVLGVEVGQIESVRPEGPNVRVDMHVDDGVRIPRDVGAMVVAPSLVSDRYVQLTPAYTRGPVLASGAVLKPERTATPAELDELFANVNKLSEALGPDGANRDGALSDLINTSAATVDGNGQDLNTTIKRLGELSTVLSENRGDLFSTVDHLNQFTATLARSDQQIQELYGRMADTTTFLAGEREQLGTALQELAGALGEVQHFVRDNRENVSANVENLTGVTQALVDQREALAEVLDLMPLATTNFINAYDSASGSVTSRWHPNELTEPPVLMLCKLIAGVTPGPEGIPQALRDSCAELSGQIQGAVPLPSVGEVLGNLQVGAGEATDRLERGPNPIPLPLVDAMREGAGQR</sequence>
<dbReference type="PANTHER" id="PTHR33371">
    <property type="entry name" value="INTERMEMBRANE PHOSPHOLIPID TRANSPORT SYSTEM BINDING PROTEIN MLAD-RELATED"/>
    <property type="match status" value="1"/>
</dbReference>
<reference evidence="4" key="1">
    <citation type="journal article" date="2019" name="Int. J. Syst. Evol. Microbiol.">
        <title>The Global Catalogue of Microorganisms (GCM) 10K type strain sequencing project: providing services to taxonomists for standard genome sequencing and annotation.</title>
        <authorList>
            <consortium name="The Broad Institute Genomics Platform"/>
            <consortium name="The Broad Institute Genome Sequencing Center for Infectious Disease"/>
            <person name="Wu L."/>
            <person name="Ma J."/>
        </authorList>
    </citation>
    <scope>NUCLEOTIDE SEQUENCE [LARGE SCALE GENOMIC DNA]</scope>
    <source>
        <strain evidence="4">JCM 16221</strain>
    </source>
</reference>
<evidence type="ECO:0000259" key="2">
    <source>
        <dbReference type="Pfam" id="PF11887"/>
    </source>
</evidence>